<dbReference type="OrthoDB" id="275301at2759"/>
<keyword evidence="2" id="KW-0418">Kinase</keyword>
<dbReference type="AlphaFoldDB" id="A0A5B7EZD8"/>
<name>A0A5B7EZD8_PORTR</name>
<proteinExistence type="predicted"/>
<protein>
    <submittedName>
        <fullName evidence="2">Mitogen-activated protein kinase kinase kinase 5</fullName>
    </submittedName>
</protein>
<comment type="caution">
    <text evidence="2">The sequence shown here is derived from an EMBL/GenBank/DDBJ whole genome shotgun (WGS) entry which is preliminary data.</text>
</comment>
<dbReference type="EMBL" id="VSRR010004695">
    <property type="protein sequence ID" value="MPC40450.1"/>
    <property type="molecule type" value="Genomic_DNA"/>
</dbReference>
<feature type="domain" description="MAP3K HisK-N-like globin" evidence="1">
    <location>
        <begin position="2"/>
        <end position="139"/>
    </location>
</feature>
<dbReference type="GO" id="GO:0016301">
    <property type="term" value="F:kinase activity"/>
    <property type="evidence" value="ECO:0007669"/>
    <property type="project" value="UniProtKB-KW"/>
</dbReference>
<reference evidence="2 3" key="1">
    <citation type="submission" date="2019-05" db="EMBL/GenBank/DDBJ databases">
        <title>Another draft genome of Portunus trituberculatus and its Hox gene families provides insights of decapod evolution.</title>
        <authorList>
            <person name="Jeong J.-H."/>
            <person name="Song I."/>
            <person name="Kim S."/>
            <person name="Choi T."/>
            <person name="Kim D."/>
            <person name="Ryu S."/>
            <person name="Kim W."/>
        </authorList>
    </citation>
    <scope>NUCLEOTIDE SEQUENCE [LARGE SCALE GENOMIC DNA]</scope>
    <source>
        <tissue evidence="2">Muscle</tissue>
    </source>
</reference>
<evidence type="ECO:0000313" key="3">
    <source>
        <dbReference type="Proteomes" id="UP000324222"/>
    </source>
</evidence>
<sequence>MTLTKVLMHDQNKITQVWYHRLQQELGTDKLLLTQVRLLPCAIVSQAALVCQEHLQKIMVGLREFIPEHKKLPIEQAFASLREEISYEEAVNQINLALYIFQDAVNEVLKSNSIKPHWMFALDDLLRSAVHCAITVLSPGGSLLPLTTSPSHLLELLHDTSNWKHELLGPAEAVGGVLERPRDAVEEGSTSGVSTINSTKSAKLLRDLHHSKHCHHLQDNLQASRVENLRSALSL</sequence>
<evidence type="ECO:0000259" key="1">
    <source>
        <dbReference type="Pfam" id="PF20302"/>
    </source>
</evidence>
<dbReference type="InterPro" id="IPR046873">
    <property type="entry name" value="HisK-N-like"/>
</dbReference>
<keyword evidence="3" id="KW-1185">Reference proteome</keyword>
<dbReference type="Proteomes" id="UP000324222">
    <property type="component" value="Unassembled WGS sequence"/>
</dbReference>
<dbReference type="Pfam" id="PF20302">
    <property type="entry name" value="HisK-N-like"/>
    <property type="match status" value="1"/>
</dbReference>
<organism evidence="2 3">
    <name type="scientific">Portunus trituberculatus</name>
    <name type="common">Swimming crab</name>
    <name type="synonym">Neptunus trituberculatus</name>
    <dbReference type="NCBI Taxonomy" id="210409"/>
    <lineage>
        <taxon>Eukaryota</taxon>
        <taxon>Metazoa</taxon>
        <taxon>Ecdysozoa</taxon>
        <taxon>Arthropoda</taxon>
        <taxon>Crustacea</taxon>
        <taxon>Multicrustacea</taxon>
        <taxon>Malacostraca</taxon>
        <taxon>Eumalacostraca</taxon>
        <taxon>Eucarida</taxon>
        <taxon>Decapoda</taxon>
        <taxon>Pleocyemata</taxon>
        <taxon>Brachyura</taxon>
        <taxon>Eubrachyura</taxon>
        <taxon>Portunoidea</taxon>
        <taxon>Portunidae</taxon>
        <taxon>Portuninae</taxon>
        <taxon>Portunus</taxon>
    </lineage>
</organism>
<keyword evidence="2" id="KW-0808">Transferase</keyword>
<evidence type="ECO:0000313" key="2">
    <source>
        <dbReference type="EMBL" id="MPC40450.1"/>
    </source>
</evidence>
<gene>
    <name evidence="2" type="primary">MAP3K5_1</name>
    <name evidence="2" type="ORF">E2C01_034007</name>
</gene>
<accession>A0A5B7EZD8</accession>